<evidence type="ECO:0000256" key="3">
    <source>
        <dbReference type="ARBA" id="ARBA00022729"/>
    </source>
</evidence>
<evidence type="ECO:0000313" key="10">
    <source>
        <dbReference type="Proteomes" id="UP001582793"/>
    </source>
</evidence>
<keyword evidence="6" id="KW-0812">Transmembrane</keyword>
<dbReference type="RefSeq" id="WP_375733736.1">
    <property type="nucleotide sequence ID" value="NZ_JBCGDC010000017.1"/>
</dbReference>
<keyword evidence="4" id="KW-0572">Peptidoglycan-anchor</keyword>
<dbReference type="NCBIfam" id="TIGR01167">
    <property type="entry name" value="LPXTG_anchor"/>
    <property type="match status" value="1"/>
</dbReference>
<evidence type="ECO:0000256" key="4">
    <source>
        <dbReference type="ARBA" id="ARBA00023088"/>
    </source>
</evidence>
<gene>
    <name evidence="9" type="ORF">AAFH96_08420</name>
</gene>
<feature type="region of interest" description="Disordered" evidence="5">
    <location>
        <begin position="48"/>
        <end position="83"/>
    </location>
</feature>
<protein>
    <submittedName>
        <fullName evidence="9">LPXTG cell wall anchor domain-containing protein</fullName>
    </submittedName>
</protein>
<feature type="domain" description="Gram-positive cocci surface proteins LPxTG" evidence="8">
    <location>
        <begin position="229"/>
        <end position="263"/>
    </location>
</feature>
<sequence length="263" mass="26580">MGKISAVRRVLSATVLAAVVSVPILPVAAAAQPSPPAPILPGLPVIPGLTGDAPADDGPGPIPGTDTGEPAYRDGDRPAATTGDAAQVEAARPLVITKAADAAQVMPGAKVNYQIILRSGQGLDDIEVVDDLTGVLDDADYDGNATATAGRLDWAEPELTWTGDVPAGEPVVISYSVTVKTGQPGDLRMRNVVRGPAESNCDPAYRQGGCAVSSFVLEPVARPSTPPPLPNTGAPVTWLAAVGGGLLAAGAVALVIARRRRAA</sequence>
<evidence type="ECO:0000256" key="1">
    <source>
        <dbReference type="ARBA" id="ARBA00022512"/>
    </source>
</evidence>
<accession>A0ABV5CMA1</accession>
<dbReference type="InterPro" id="IPR057687">
    <property type="entry name" value="DUF7927"/>
</dbReference>
<feature type="transmembrane region" description="Helical" evidence="6">
    <location>
        <begin position="236"/>
        <end position="257"/>
    </location>
</feature>
<evidence type="ECO:0000259" key="8">
    <source>
        <dbReference type="PROSITE" id="PS50847"/>
    </source>
</evidence>
<dbReference type="Pfam" id="PF25549">
    <property type="entry name" value="DUF7927"/>
    <property type="match status" value="1"/>
</dbReference>
<proteinExistence type="predicted"/>
<dbReference type="Proteomes" id="UP001582793">
    <property type="component" value="Unassembled WGS sequence"/>
</dbReference>
<evidence type="ECO:0000256" key="2">
    <source>
        <dbReference type="ARBA" id="ARBA00022525"/>
    </source>
</evidence>
<feature type="chain" id="PRO_5045533265" evidence="7">
    <location>
        <begin position="18"/>
        <end position="263"/>
    </location>
</feature>
<dbReference type="InterPro" id="IPR019931">
    <property type="entry name" value="LPXTG_anchor"/>
</dbReference>
<evidence type="ECO:0000313" key="9">
    <source>
        <dbReference type="EMBL" id="MFB6393134.1"/>
    </source>
</evidence>
<comment type="caution">
    <text evidence="9">The sequence shown here is derived from an EMBL/GenBank/DDBJ whole genome shotgun (WGS) entry which is preliminary data.</text>
</comment>
<evidence type="ECO:0000256" key="7">
    <source>
        <dbReference type="SAM" id="SignalP"/>
    </source>
</evidence>
<keyword evidence="1" id="KW-0134">Cell wall</keyword>
<keyword evidence="3 7" id="KW-0732">Signal</keyword>
<dbReference type="PROSITE" id="PS50847">
    <property type="entry name" value="GRAM_POS_ANCHORING"/>
    <property type="match status" value="1"/>
</dbReference>
<evidence type="ECO:0000256" key="5">
    <source>
        <dbReference type="SAM" id="MobiDB-lite"/>
    </source>
</evidence>
<dbReference type="EMBL" id="JBCGDC010000017">
    <property type="protein sequence ID" value="MFB6393134.1"/>
    <property type="molecule type" value="Genomic_DNA"/>
</dbReference>
<keyword evidence="6" id="KW-0472">Membrane</keyword>
<evidence type="ECO:0000256" key="6">
    <source>
        <dbReference type="SAM" id="Phobius"/>
    </source>
</evidence>
<keyword evidence="6" id="KW-1133">Transmembrane helix</keyword>
<keyword evidence="10" id="KW-1185">Reference proteome</keyword>
<reference evidence="9 10" key="1">
    <citation type="submission" date="2024-04" db="EMBL/GenBank/DDBJ databases">
        <title>Polymorphospora sp. isolated from Baiyangdian Lake in Xiong'an New Area.</title>
        <authorList>
            <person name="Zhang X."/>
            <person name="Liu J."/>
        </authorList>
    </citation>
    <scope>NUCLEOTIDE SEQUENCE [LARGE SCALE GENOMIC DNA]</scope>
    <source>
        <strain evidence="9 10">2-325</strain>
    </source>
</reference>
<feature type="signal peptide" evidence="7">
    <location>
        <begin position="1"/>
        <end position="17"/>
    </location>
</feature>
<organism evidence="9 10">
    <name type="scientific">Polymorphospora lycopeni</name>
    <dbReference type="NCBI Taxonomy" id="3140240"/>
    <lineage>
        <taxon>Bacteria</taxon>
        <taxon>Bacillati</taxon>
        <taxon>Actinomycetota</taxon>
        <taxon>Actinomycetes</taxon>
        <taxon>Micromonosporales</taxon>
        <taxon>Micromonosporaceae</taxon>
        <taxon>Polymorphospora</taxon>
    </lineage>
</organism>
<name>A0ABV5CMA1_9ACTN</name>
<keyword evidence="2" id="KW-0964">Secreted</keyword>
<feature type="compositionally biased region" description="Low complexity" evidence="5">
    <location>
        <begin position="48"/>
        <end position="70"/>
    </location>
</feature>